<evidence type="ECO:0000256" key="2">
    <source>
        <dbReference type="ARBA" id="ARBA00012202"/>
    </source>
</evidence>
<feature type="transmembrane region" description="Helical" evidence="14">
    <location>
        <begin position="341"/>
        <end position="362"/>
    </location>
</feature>
<organism evidence="16 17">
    <name type="scientific">Spodoptera litura</name>
    <name type="common">Asian cotton leafworm</name>
    <dbReference type="NCBI Taxonomy" id="69820"/>
    <lineage>
        <taxon>Eukaryota</taxon>
        <taxon>Metazoa</taxon>
        <taxon>Ecdysozoa</taxon>
        <taxon>Arthropoda</taxon>
        <taxon>Hexapoda</taxon>
        <taxon>Insecta</taxon>
        <taxon>Pterygota</taxon>
        <taxon>Neoptera</taxon>
        <taxon>Endopterygota</taxon>
        <taxon>Lepidoptera</taxon>
        <taxon>Glossata</taxon>
        <taxon>Ditrysia</taxon>
        <taxon>Noctuoidea</taxon>
        <taxon>Noctuidae</taxon>
        <taxon>Amphipyrinae</taxon>
        <taxon>Spodoptera</taxon>
    </lineage>
</organism>
<dbReference type="GO" id="GO:0005525">
    <property type="term" value="F:GTP binding"/>
    <property type="evidence" value="ECO:0007669"/>
    <property type="project" value="UniProtKB-KW"/>
</dbReference>
<keyword evidence="6 14" id="KW-1133">Transmembrane helix</keyword>
<dbReference type="InterPro" id="IPR018297">
    <property type="entry name" value="A/G_cyclase_CS"/>
</dbReference>
<dbReference type="PANTHER" id="PTHR11920">
    <property type="entry name" value="GUANYLYL CYCLASE"/>
    <property type="match status" value="1"/>
</dbReference>
<keyword evidence="3 14" id="KW-0812">Transmembrane</keyword>
<dbReference type="InterPro" id="IPR029787">
    <property type="entry name" value="Nucleotide_cyclase"/>
</dbReference>
<dbReference type="InterPro" id="IPR001054">
    <property type="entry name" value="A/G_cyclase"/>
</dbReference>
<dbReference type="SMART" id="SM00044">
    <property type="entry name" value="CYCc"/>
    <property type="match status" value="1"/>
</dbReference>
<evidence type="ECO:0000256" key="3">
    <source>
        <dbReference type="ARBA" id="ARBA00022692"/>
    </source>
</evidence>
<dbReference type="Proteomes" id="UP000301870">
    <property type="component" value="Chromosome 6"/>
</dbReference>
<keyword evidence="11 13" id="KW-0456">Lyase</keyword>
<dbReference type="RefSeq" id="XP_022813826.1">
    <property type="nucleotide sequence ID" value="XM_022958058.1"/>
</dbReference>
<gene>
    <name evidence="17" type="primary">LOC111347744</name>
</gene>
<evidence type="ECO:0000256" key="1">
    <source>
        <dbReference type="ARBA" id="ARBA00004479"/>
    </source>
</evidence>
<evidence type="ECO:0000256" key="14">
    <source>
        <dbReference type="SAM" id="Phobius"/>
    </source>
</evidence>
<dbReference type="InterPro" id="IPR050401">
    <property type="entry name" value="Cyclic_nucleotide_synthase"/>
</dbReference>
<dbReference type="KEGG" id="sliu:111347744"/>
<dbReference type="GO" id="GO:0001653">
    <property type="term" value="F:peptide receptor activity"/>
    <property type="evidence" value="ECO:0007669"/>
    <property type="project" value="TreeGrafter"/>
</dbReference>
<keyword evidence="12" id="KW-0141">cGMP biosynthesis</keyword>
<evidence type="ECO:0000313" key="16">
    <source>
        <dbReference type="Proteomes" id="UP000301870"/>
    </source>
</evidence>
<dbReference type="GO" id="GO:0035556">
    <property type="term" value="P:intracellular signal transduction"/>
    <property type="evidence" value="ECO:0007669"/>
    <property type="project" value="InterPro"/>
</dbReference>
<dbReference type="GO" id="GO:0004383">
    <property type="term" value="F:guanylate cyclase activity"/>
    <property type="evidence" value="ECO:0007669"/>
    <property type="project" value="UniProtKB-EC"/>
</dbReference>
<evidence type="ECO:0000256" key="11">
    <source>
        <dbReference type="ARBA" id="ARBA00023239"/>
    </source>
</evidence>
<dbReference type="PROSITE" id="PS50125">
    <property type="entry name" value="GUANYLATE_CYCLASE_2"/>
    <property type="match status" value="1"/>
</dbReference>
<evidence type="ECO:0000256" key="4">
    <source>
        <dbReference type="ARBA" id="ARBA00022729"/>
    </source>
</evidence>
<dbReference type="GeneID" id="111347744"/>
<sequence>MDRGSYSAMPPPHTLKVENCSSHCTTPSERQDNVVSVKVGFIHINPASKRGRRIFLLQMLIVCFVPHVALVIQNCSNMAQLSQTLDSSLYLDTEVNTILLMGDLIVSLQDERQIISEYLLKSSVFDVSALQEAFTTLADQLTSVPDIQDHLMTLYHFREDLINIKNLKAEAFKRTRVYEEINTLLLINVARNVKSTTSSLWRQLSACADLLRSREELSLALTSHSYYIHIEELDPIAISNIQTHLDSGKDSLRSTIQYLETEKNVKQVDELNEVLIFFEELKKSIVNQPRIEPTAANISRYLYTDVDWYAYLDKMRVVQKDLWVIVGSSGRQVVWVARRTLAIGVAILALVLLASPVMLLLLRHIAYTIQTFTHSIEQSTQKLIAEKQKSDLLLSRMLPLPVLRRLRAQRAVPAEAFDAVTIFFSDIVGFTNISASSTPMEVINMLNMLYRLFDEKITHYDVYKVETIGDAYMVVSGLPQRNGNRHASEIADMSLSLLRSLEGACVPHRPGAPLMIRAGVNTGPCVAGVVGTTMPRYCLFGDTINTASRMESTGEAMKIHISYTTKLALDEIGNYEFETRGPVNIAGKGYMETYWLVGKVGEFRSESPRGPQLQDYHNNLMELLIRT</sequence>
<evidence type="ECO:0000259" key="15">
    <source>
        <dbReference type="PROSITE" id="PS50125"/>
    </source>
</evidence>
<keyword evidence="7" id="KW-0342">GTP-binding</keyword>
<evidence type="ECO:0000256" key="6">
    <source>
        <dbReference type="ARBA" id="ARBA00022989"/>
    </source>
</evidence>
<dbReference type="GO" id="GO:0004016">
    <property type="term" value="F:adenylate cyclase activity"/>
    <property type="evidence" value="ECO:0007669"/>
    <property type="project" value="TreeGrafter"/>
</dbReference>
<evidence type="ECO:0000256" key="7">
    <source>
        <dbReference type="ARBA" id="ARBA00023134"/>
    </source>
</evidence>
<comment type="similarity">
    <text evidence="13">Belongs to the adenylyl cyclase class-4/guanylyl cyclase family.</text>
</comment>
<evidence type="ECO:0000256" key="13">
    <source>
        <dbReference type="RuleBase" id="RU000405"/>
    </source>
</evidence>
<keyword evidence="8 14" id="KW-0472">Membrane</keyword>
<evidence type="ECO:0000256" key="9">
    <source>
        <dbReference type="ARBA" id="ARBA00023170"/>
    </source>
</evidence>
<feature type="domain" description="Guanylate cyclase" evidence="15">
    <location>
        <begin position="421"/>
        <end position="551"/>
    </location>
</feature>
<comment type="subcellular location">
    <subcellularLocation>
        <location evidence="1">Membrane</location>
        <topology evidence="1">Single-pass type I membrane protein</topology>
    </subcellularLocation>
</comment>
<protein>
    <recommendedName>
        <fullName evidence="2">guanylate cyclase</fullName>
        <ecNumber evidence="2">4.6.1.2</ecNumber>
    </recommendedName>
</protein>
<reference evidence="17" key="1">
    <citation type="submission" date="2025-08" db="UniProtKB">
        <authorList>
            <consortium name="RefSeq"/>
        </authorList>
    </citation>
    <scope>IDENTIFICATION</scope>
    <source>
        <strain evidence="17">Ishihara</strain>
        <tissue evidence="17">Whole body</tissue>
    </source>
</reference>
<keyword evidence="4" id="KW-0732">Signal</keyword>
<name>A0A9J7DL46_SPOLT</name>
<dbReference type="AlphaFoldDB" id="A0A9J7DL46"/>
<dbReference type="FunFam" id="3.30.70.1230:FF:000004">
    <property type="entry name" value="Guanylate cyclase"/>
    <property type="match status" value="1"/>
</dbReference>
<keyword evidence="10" id="KW-0325">Glycoprotein</keyword>
<dbReference type="GO" id="GO:0005886">
    <property type="term" value="C:plasma membrane"/>
    <property type="evidence" value="ECO:0007669"/>
    <property type="project" value="TreeGrafter"/>
</dbReference>
<dbReference type="EC" id="4.6.1.2" evidence="2"/>
<dbReference type="Pfam" id="PF08376">
    <property type="entry name" value="NIT"/>
    <property type="match status" value="1"/>
</dbReference>
<dbReference type="PANTHER" id="PTHR11920:SF501">
    <property type="entry name" value="GUANYLATE CYCLASE 32E"/>
    <property type="match status" value="1"/>
</dbReference>
<dbReference type="Gene3D" id="3.30.70.1230">
    <property type="entry name" value="Nucleotide cyclase"/>
    <property type="match status" value="1"/>
</dbReference>
<dbReference type="CDD" id="cd07302">
    <property type="entry name" value="CHD"/>
    <property type="match status" value="1"/>
</dbReference>
<dbReference type="Gene3D" id="6.10.250.780">
    <property type="match status" value="1"/>
</dbReference>
<proteinExistence type="inferred from homology"/>
<dbReference type="OrthoDB" id="60033at2759"/>
<dbReference type="PROSITE" id="PS00452">
    <property type="entry name" value="GUANYLATE_CYCLASE_1"/>
    <property type="match status" value="1"/>
</dbReference>
<accession>A0A9J7DL46</accession>
<keyword evidence="16" id="KW-1185">Reference proteome</keyword>
<evidence type="ECO:0000256" key="8">
    <source>
        <dbReference type="ARBA" id="ARBA00023136"/>
    </source>
</evidence>
<dbReference type="InterPro" id="IPR013587">
    <property type="entry name" value="Nitrate/nitrite_sensing"/>
</dbReference>
<evidence type="ECO:0000313" key="17">
    <source>
        <dbReference type="RefSeq" id="XP_022813826.1"/>
    </source>
</evidence>
<evidence type="ECO:0000256" key="10">
    <source>
        <dbReference type="ARBA" id="ARBA00023180"/>
    </source>
</evidence>
<dbReference type="Pfam" id="PF00211">
    <property type="entry name" value="Guanylate_cyc"/>
    <property type="match status" value="1"/>
</dbReference>
<feature type="transmembrane region" description="Helical" evidence="14">
    <location>
        <begin position="54"/>
        <end position="72"/>
    </location>
</feature>
<evidence type="ECO:0000256" key="12">
    <source>
        <dbReference type="ARBA" id="ARBA00023293"/>
    </source>
</evidence>
<keyword evidence="5" id="KW-0547">Nucleotide-binding</keyword>
<evidence type="ECO:0000256" key="5">
    <source>
        <dbReference type="ARBA" id="ARBA00022741"/>
    </source>
</evidence>
<keyword evidence="9" id="KW-0675">Receptor</keyword>
<dbReference type="GO" id="GO:0007168">
    <property type="term" value="P:receptor guanylyl cyclase signaling pathway"/>
    <property type="evidence" value="ECO:0007669"/>
    <property type="project" value="TreeGrafter"/>
</dbReference>
<dbReference type="SUPFAM" id="SSF55073">
    <property type="entry name" value="Nucleotide cyclase"/>
    <property type="match status" value="1"/>
</dbReference>